<dbReference type="Gene3D" id="3.80.10.10">
    <property type="entry name" value="Ribonuclease Inhibitor"/>
    <property type="match status" value="1"/>
</dbReference>
<protein>
    <submittedName>
        <fullName evidence="3">F-box/LRR-repeat protein</fullName>
    </submittedName>
</protein>
<organism evidence="2 3">
    <name type="scientific">Caenorhabditis tropicalis</name>
    <dbReference type="NCBI Taxonomy" id="1561998"/>
    <lineage>
        <taxon>Eukaryota</taxon>
        <taxon>Metazoa</taxon>
        <taxon>Ecdysozoa</taxon>
        <taxon>Nematoda</taxon>
        <taxon>Chromadorea</taxon>
        <taxon>Rhabditida</taxon>
        <taxon>Rhabditina</taxon>
        <taxon>Rhabditomorpha</taxon>
        <taxon>Rhabditoidea</taxon>
        <taxon>Rhabditidae</taxon>
        <taxon>Peloderinae</taxon>
        <taxon>Caenorhabditis</taxon>
    </lineage>
</organism>
<accession>A0A1I7TVL4</accession>
<feature type="chain" id="PRO_5012362388" evidence="1">
    <location>
        <begin position="16"/>
        <end position="353"/>
    </location>
</feature>
<dbReference type="STRING" id="1561998.A0A1I7TVL4"/>
<dbReference type="WBParaSite" id="Csp11.Scaffold629.g12232.t1">
    <property type="protein sequence ID" value="Csp11.Scaffold629.g12232.t1"/>
    <property type="gene ID" value="Csp11.Scaffold629.g12232"/>
</dbReference>
<dbReference type="Proteomes" id="UP000095282">
    <property type="component" value="Unplaced"/>
</dbReference>
<keyword evidence="1" id="KW-0732">Signal</keyword>
<dbReference type="AlphaFoldDB" id="A0A1I7TVL4"/>
<evidence type="ECO:0000313" key="3">
    <source>
        <dbReference type="WBParaSite" id="Csp11.Scaffold629.g12232.t1"/>
    </source>
</evidence>
<dbReference type="eggNOG" id="KOG3665">
    <property type="taxonomic scope" value="Eukaryota"/>
</dbReference>
<proteinExistence type="predicted"/>
<keyword evidence="2" id="KW-1185">Reference proteome</keyword>
<dbReference type="InterPro" id="IPR032675">
    <property type="entry name" value="LRR_dom_sf"/>
</dbReference>
<sequence length="353" mass="41210">MFVLSLLQLSSKVVAKCLIGGRYRHLDITFEAPLSDTIFCEVTKIIHYRSSRVQMEPGLELNISIYDCNLHGVYSERFENLHLHKIQSLVLDLDAFFWFYYSEDMIETENGERFDIIVSFAPDFITDLRGIHHLKNLQMVSLHRSSFESPEQLKDLFGVPNLRILDVSYSNGFFENLLICHGSFQNLRFIECLGSDINETQLRELIGRHPALESVALLETSCENIKFSDLPVTTLNLATFPSTMDTLRYILSKRNYTDFESQVDKLIDRLAELLENRGFKEHEFLKIMMKVTQKCPPLGEERNQVTKCLIPYFKRFFPDQSMKNITKNLYPKSALFIERRWAAQTVLRYFPDK</sequence>
<feature type="signal peptide" evidence="1">
    <location>
        <begin position="1"/>
        <end position="15"/>
    </location>
</feature>
<name>A0A1I7TVL4_9PELO</name>
<reference evidence="3" key="1">
    <citation type="submission" date="2016-11" db="UniProtKB">
        <authorList>
            <consortium name="WormBaseParasite"/>
        </authorList>
    </citation>
    <scope>IDENTIFICATION</scope>
</reference>
<evidence type="ECO:0000256" key="1">
    <source>
        <dbReference type="SAM" id="SignalP"/>
    </source>
</evidence>
<evidence type="ECO:0000313" key="2">
    <source>
        <dbReference type="Proteomes" id="UP000095282"/>
    </source>
</evidence>
<dbReference type="SUPFAM" id="SSF52047">
    <property type="entry name" value="RNI-like"/>
    <property type="match status" value="1"/>
</dbReference>